<keyword evidence="3" id="KW-0813">Transport</keyword>
<dbReference type="EMBL" id="JTJL01000059">
    <property type="protein sequence ID" value="OBW91761.1"/>
    <property type="molecule type" value="Genomic_DNA"/>
</dbReference>
<dbReference type="RefSeq" id="WP_066109736.1">
    <property type="nucleotide sequence ID" value="NZ_JTJL01000059.1"/>
</dbReference>
<dbReference type="InterPro" id="IPR058533">
    <property type="entry name" value="Cation_efflux_TM"/>
</dbReference>
<dbReference type="InterPro" id="IPR027469">
    <property type="entry name" value="Cation_efflux_TMD_sf"/>
</dbReference>
<dbReference type="Proteomes" id="UP000092649">
    <property type="component" value="Unassembled WGS sequence"/>
</dbReference>
<dbReference type="SUPFAM" id="SSF161111">
    <property type="entry name" value="Cation efflux protein transmembrane domain-like"/>
    <property type="match status" value="1"/>
</dbReference>
<feature type="transmembrane region" description="Helical" evidence="6">
    <location>
        <begin position="152"/>
        <end position="169"/>
    </location>
</feature>
<accession>A0A1A7NQG2</accession>
<keyword evidence="4 6" id="KW-1133">Transmembrane helix</keyword>
<evidence type="ECO:0000313" key="8">
    <source>
        <dbReference type="EMBL" id="OBW91761.1"/>
    </source>
</evidence>
<keyword evidence="3" id="KW-0406">Ion transport</keyword>
<evidence type="ECO:0000256" key="3">
    <source>
        <dbReference type="ARBA" id="ARBA00022906"/>
    </source>
</evidence>
<comment type="caution">
    <text evidence="8">The sequence shown here is derived from an EMBL/GenBank/DDBJ whole genome shotgun (WGS) entry which is preliminary data.</text>
</comment>
<feature type="transmembrane region" description="Helical" evidence="6">
    <location>
        <begin position="59"/>
        <end position="77"/>
    </location>
</feature>
<dbReference type="InterPro" id="IPR050681">
    <property type="entry name" value="CDF/SLC30A"/>
</dbReference>
<evidence type="ECO:0000256" key="5">
    <source>
        <dbReference type="ARBA" id="ARBA00023136"/>
    </source>
</evidence>
<protein>
    <recommendedName>
        <fullName evidence="7">Cation efflux protein transmembrane domain-containing protein</fullName>
    </recommendedName>
</protein>
<proteinExistence type="predicted"/>
<dbReference type="PANTHER" id="PTHR11562">
    <property type="entry name" value="CATION EFFLUX PROTEIN/ ZINC TRANSPORTER"/>
    <property type="match status" value="1"/>
</dbReference>
<evidence type="ECO:0000313" key="9">
    <source>
        <dbReference type="Proteomes" id="UP000092649"/>
    </source>
</evidence>
<feature type="domain" description="Cation efflux protein transmembrane" evidence="7">
    <location>
        <begin position="23"/>
        <end position="193"/>
    </location>
</feature>
<gene>
    <name evidence="8" type="ORF">QS62_10185</name>
</gene>
<evidence type="ECO:0000256" key="1">
    <source>
        <dbReference type="ARBA" id="ARBA00004141"/>
    </source>
</evidence>
<feature type="transmembrane region" description="Helical" evidence="6">
    <location>
        <begin position="115"/>
        <end position="132"/>
    </location>
</feature>
<dbReference type="GO" id="GO:0005385">
    <property type="term" value="F:zinc ion transmembrane transporter activity"/>
    <property type="evidence" value="ECO:0007669"/>
    <property type="project" value="TreeGrafter"/>
</dbReference>
<dbReference type="Gene3D" id="1.20.1510.10">
    <property type="entry name" value="Cation efflux protein transmembrane domain"/>
    <property type="match status" value="1"/>
</dbReference>
<keyword evidence="9" id="KW-1185">Reference proteome</keyword>
<keyword evidence="2 6" id="KW-0812">Transmembrane</keyword>
<keyword evidence="3" id="KW-0864">Zinc transport</keyword>
<keyword evidence="3" id="KW-0862">Zinc</keyword>
<sequence length="205" mass="23087">MSCEHDHCCQITAQSNKYRKILWWAFSINAIMFLIEIIGGIKAGSVSLLSDSLDFFGDSANYLISLFVLGKTLSLRAKASLLKAYSMGIFGIWILLTTLYQLWHGEIPNYHEMGVIGLCAFFANILVALLLYTFREGDSNMRSVWLCSRNDAIGNLAVILAAIVVFYTQSNIPDLIVAFFMSYLAIKASWLIYQQAKQELQQHHA</sequence>
<evidence type="ECO:0000259" key="7">
    <source>
        <dbReference type="Pfam" id="PF01545"/>
    </source>
</evidence>
<dbReference type="AlphaFoldDB" id="A0A1A7NQG2"/>
<comment type="subcellular location">
    <subcellularLocation>
        <location evidence="1">Membrane</location>
        <topology evidence="1">Multi-pass membrane protein</topology>
    </subcellularLocation>
</comment>
<dbReference type="OrthoDB" id="9799649at2"/>
<name>A0A1A7NQG2_9PAST</name>
<dbReference type="GO" id="GO:0005886">
    <property type="term" value="C:plasma membrane"/>
    <property type="evidence" value="ECO:0007669"/>
    <property type="project" value="TreeGrafter"/>
</dbReference>
<keyword evidence="5 6" id="KW-0472">Membrane</keyword>
<dbReference type="Pfam" id="PF01545">
    <property type="entry name" value="Cation_efflux"/>
    <property type="match status" value="1"/>
</dbReference>
<feature type="transmembrane region" description="Helical" evidence="6">
    <location>
        <begin position="175"/>
        <end position="193"/>
    </location>
</feature>
<reference evidence="8 9" key="1">
    <citation type="submission" date="2014-11" db="EMBL/GenBank/DDBJ databases">
        <title>Pan-genome of Gallibacterium spp.</title>
        <authorList>
            <person name="Kudirkiene E."/>
            <person name="Bojesen A.M."/>
        </authorList>
    </citation>
    <scope>NUCLEOTIDE SEQUENCE [LARGE SCALE GENOMIC DNA]</scope>
    <source>
        <strain evidence="8 9">F150</strain>
    </source>
</reference>
<dbReference type="PATRIC" id="fig|505341.3.peg.2036"/>
<organism evidence="8 9">
    <name type="scientific">Gallibacterium salpingitidis</name>
    <dbReference type="NCBI Taxonomy" id="505341"/>
    <lineage>
        <taxon>Bacteria</taxon>
        <taxon>Pseudomonadati</taxon>
        <taxon>Pseudomonadota</taxon>
        <taxon>Gammaproteobacteria</taxon>
        <taxon>Pasteurellales</taxon>
        <taxon>Pasteurellaceae</taxon>
        <taxon>Gallibacterium</taxon>
    </lineage>
</organism>
<feature type="transmembrane region" description="Helical" evidence="6">
    <location>
        <begin position="84"/>
        <end position="103"/>
    </location>
</feature>
<evidence type="ECO:0000256" key="2">
    <source>
        <dbReference type="ARBA" id="ARBA00022692"/>
    </source>
</evidence>
<evidence type="ECO:0000256" key="4">
    <source>
        <dbReference type="ARBA" id="ARBA00022989"/>
    </source>
</evidence>
<feature type="transmembrane region" description="Helical" evidence="6">
    <location>
        <begin position="21"/>
        <end position="39"/>
    </location>
</feature>
<dbReference type="PANTHER" id="PTHR11562:SF17">
    <property type="entry name" value="RE54080P-RELATED"/>
    <property type="match status" value="1"/>
</dbReference>
<evidence type="ECO:0000256" key="6">
    <source>
        <dbReference type="SAM" id="Phobius"/>
    </source>
</evidence>